<evidence type="ECO:0000313" key="1">
    <source>
        <dbReference type="EMBL" id="KAK3237358.1"/>
    </source>
</evidence>
<comment type="caution">
    <text evidence="1">The sequence shown here is derived from an EMBL/GenBank/DDBJ whole genome shotgun (WGS) entry which is preliminary data.</text>
</comment>
<evidence type="ECO:0000313" key="2">
    <source>
        <dbReference type="Proteomes" id="UP001190700"/>
    </source>
</evidence>
<reference evidence="1 2" key="1">
    <citation type="journal article" date="2015" name="Genome Biol. Evol.">
        <title>Comparative Genomics of a Bacterivorous Green Alga Reveals Evolutionary Causalities and Consequences of Phago-Mixotrophic Mode of Nutrition.</title>
        <authorList>
            <person name="Burns J.A."/>
            <person name="Paasch A."/>
            <person name="Narechania A."/>
            <person name="Kim E."/>
        </authorList>
    </citation>
    <scope>NUCLEOTIDE SEQUENCE [LARGE SCALE GENOMIC DNA]</scope>
    <source>
        <strain evidence="1 2">PLY_AMNH</strain>
    </source>
</reference>
<gene>
    <name evidence="1" type="ORF">CYMTET_52563</name>
</gene>
<proteinExistence type="predicted"/>
<dbReference type="AlphaFoldDB" id="A0AAE0BIS2"/>
<dbReference type="EMBL" id="LGRX02034630">
    <property type="protein sequence ID" value="KAK3237358.1"/>
    <property type="molecule type" value="Genomic_DNA"/>
</dbReference>
<protein>
    <submittedName>
        <fullName evidence="1">Uncharacterized protein</fullName>
    </submittedName>
</protein>
<dbReference type="Proteomes" id="UP001190700">
    <property type="component" value="Unassembled WGS sequence"/>
</dbReference>
<accession>A0AAE0BIS2</accession>
<sequence>MNEPDEGKDETDSSFITAKSTVRQKVKYGANAETAMDFINVLKSGGGIAGMLAKEVDIIRPMVVMAIVNALENVKRYSHIKLIDEGMWCWEQQYGIGPGRFYSNDALDKPTPKDPLLDCTGVKVRDRDEICEIEAKLRLGKRGSEEIKPDIAGCI</sequence>
<organism evidence="1 2">
    <name type="scientific">Cymbomonas tetramitiformis</name>
    <dbReference type="NCBI Taxonomy" id="36881"/>
    <lineage>
        <taxon>Eukaryota</taxon>
        <taxon>Viridiplantae</taxon>
        <taxon>Chlorophyta</taxon>
        <taxon>Pyramimonadophyceae</taxon>
        <taxon>Pyramimonadales</taxon>
        <taxon>Pyramimonadaceae</taxon>
        <taxon>Cymbomonas</taxon>
    </lineage>
</organism>
<keyword evidence="2" id="KW-1185">Reference proteome</keyword>
<name>A0AAE0BIS2_9CHLO</name>